<dbReference type="HOGENOM" id="CLU_168800_0_0_9"/>
<dbReference type="KEGG" id="blr:BRLA_c019080"/>
<protein>
    <recommendedName>
        <fullName evidence="3">Bh protein</fullName>
    </recommendedName>
</protein>
<evidence type="ECO:0008006" key="3">
    <source>
        <dbReference type="Google" id="ProtNLM"/>
    </source>
</evidence>
<organism evidence="1 2">
    <name type="scientific">Brevibacillus laterosporus LMG 15441</name>
    <dbReference type="NCBI Taxonomy" id="1042163"/>
    <lineage>
        <taxon>Bacteria</taxon>
        <taxon>Bacillati</taxon>
        <taxon>Bacillota</taxon>
        <taxon>Bacilli</taxon>
        <taxon>Bacillales</taxon>
        <taxon>Paenibacillaceae</taxon>
        <taxon>Brevibacillus</taxon>
    </lineage>
</organism>
<dbReference type="RefSeq" id="WP_022583872.1">
    <property type="nucleotide sequence ID" value="NZ_CP007806.1"/>
</dbReference>
<dbReference type="STRING" id="1042163.BRLA_c019080"/>
<sequence length="116" mass="13815">MEETVIETELYCITCLGQAPHTVTYVHDILYMVKCEQCGKESVMEPDLLKEIYSQYVDRIISKPQRITQEFREDLSHFISTMPYRVISKPFRTYKELKAIFRYRKKGYTDSSKIDK</sequence>
<dbReference type="EMBL" id="CP007806">
    <property type="protein sequence ID" value="AIG26229.1"/>
    <property type="molecule type" value="Genomic_DNA"/>
</dbReference>
<name>A0A075R2W4_BRELA</name>
<dbReference type="eggNOG" id="ENOG5032XEU">
    <property type="taxonomic scope" value="Bacteria"/>
</dbReference>
<dbReference type="AlphaFoldDB" id="A0A075R2W4"/>
<gene>
    <name evidence="1" type="ORF">BRLA_c019080</name>
</gene>
<dbReference type="Proteomes" id="UP000005850">
    <property type="component" value="Chromosome"/>
</dbReference>
<accession>A0A075R2W4</accession>
<evidence type="ECO:0000313" key="1">
    <source>
        <dbReference type="EMBL" id="AIG26229.1"/>
    </source>
</evidence>
<evidence type="ECO:0000313" key="2">
    <source>
        <dbReference type="Proteomes" id="UP000005850"/>
    </source>
</evidence>
<reference evidence="1 2" key="1">
    <citation type="journal article" date="2011" name="J. Bacteriol.">
        <title>Genome sequence of Brevibacillus laterosporus LMG 15441, a pathogen of invertebrates.</title>
        <authorList>
            <person name="Djukic M."/>
            <person name="Poehlein A."/>
            <person name="Thurmer A."/>
            <person name="Daniel R."/>
        </authorList>
    </citation>
    <scope>NUCLEOTIDE SEQUENCE [LARGE SCALE GENOMIC DNA]</scope>
    <source>
        <strain evidence="1 2">LMG 15441</strain>
    </source>
</reference>
<keyword evidence="2" id="KW-1185">Reference proteome</keyword>
<proteinExistence type="predicted"/>